<keyword evidence="6" id="KW-0998">Cell outer membrane</keyword>
<dbReference type="InterPro" id="IPR003423">
    <property type="entry name" value="OMP_efflux"/>
</dbReference>
<dbReference type="GO" id="GO:0009279">
    <property type="term" value="C:cell outer membrane"/>
    <property type="evidence" value="ECO:0007669"/>
    <property type="project" value="UniProtKB-SubCell"/>
</dbReference>
<dbReference type="SUPFAM" id="SSF56954">
    <property type="entry name" value="Outer membrane efflux proteins (OEP)"/>
    <property type="match status" value="1"/>
</dbReference>
<dbReference type="GO" id="GO:0015562">
    <property type="term" value="F:efflux transmembrane transporter activity"/>
    <property type="evidence" value="ECO:0007669"/>
    <property type="project" value="InterPro"/>
</dbReference>
<evidence type="ECO:0000256" key="7">
    <source>
        <dbReference type="SAM" id="Coils"/>
    </source>
</evidence>
<keyword evidence="3" id="KW-1134">Transmembrane beta strand</keyword>
<evidence type="ECO:0008006" key="9">
    <source>
        <dbReference type="Google" id="ProtNLM"/>
    </source>
</evidence>
<dbReference type="EMBL" id="VSSQ01044844">
    <property type="protein sequence ID" value="MPM98708.1"/>
    <property type="molecule type" value="Genomic_DNA"/>
</dbReference>
<dbReference type="Pfam" id="PF02321">
    <property type="entry name" value="OEP"/>
    <property type="match status" value="1"/>
</dbReference>
<comment type="subcellular location">
    <subcellularLocation>
        <location evidence="1">Cell outer membrane</location>
    </subcellularLocation>
</comment>
<evidence type="ECO:0000256" key="3">
    <source>
        <dbReference type="ARBA" id="ARBA00022452"/>
    </source>
</evidence>
<accession>A0A645EC73</accession>
<keyword evidence="5" id="KW-0472">Membrane</keyword>
<dbReference type="InterPro" id="IPR051906">
    <property type="entry name" value="TolC-like"/>
</dbReference>
<evidence type="ECO:0000313" key="8">
    <source>
        <dbReference type="EMBL" id="MPM98708.1"/>
    </source>
</evidence>
<gene>
    <name evidence="8" type="ORF">SDC9_145897</name>
</gene>
<comment type="caution">
    <text evidence="8">The sequence shown here is derived from an EMBL/GenBank/DDBJ whole genome shotgun (WGS) entry which is preliminary data.</text>
</comment>
<dbReference type="PANTHER" id="PTHR30026">
    <property type="entry name" value="OUTER MEMBRANE PROTEIN TOLC"/>
    <property type="match status" value="1"/>
</dbReference>
<keyword evidence="7" id="KW-0175">Coiled coil</keyword>
<sequence>MGELKTRMNIESFLSDLIAEYNNLIQQTIRMNNLKSAVRLSRERLRIVEARYNIGNLSRLDLQQARVDFNTDSSKLIRQHEVLYTTKIRINQLVAEDNVGKNICVTDTIINYNSLLDKETLWQKTLKQNTYLQIAQREKQVKALELQSARSASYPYLKLNAGYGYDENIYEYATYKKQNNLGFNYGISLGYNIFDGFNRSRKQKNAQIAINNQELVISELTLSVKSDFSNLWMAYLNNMELTKLEKENLTHALENYEIAIERYKLGDLSGIELREAQNSLLEAEERLVQAQYLTKLCEISLMEISGEIMAYL</sequence>
<name>A0A645EC73_9ZZZZ</name>
<dbReference type="Gene3D" id="1.20.1600.10">
    <property type="entry name" value="Outer membrane efflux proteins (OEP)"/>
    <property type="match status" value="1"/>
</dbReference>
<dbReference type="AlphaFoldDB" id="A0A645EC73"/>
<evidence type="ECO:0000256" key="5">
    <source>
        <dbReference type="ARBA" id="ARBA00023136"/>
    </source>
</evidence>
<protein>
    <recommendedName>
        <fullName evidence="9">Outer membrane protein TolC</fullName>
    </recommendedName>
</protein>
<evidence type="ECO:0000256" key="6">
    <source>
        <dbReference type="ARBA" id="ARBA00023237"/>
    </source>
</evidence>
<proteinExistence type="predicted"/>
<evidence type="ECO:0000256" key="2">
    <source>
        <dbReference type="ARBA" id="ARBA00022448"/>
    </source>
</evidence>
<dbReference type="GO" id="GO:0015288">
    <property type="term" value="F:porin activity"/>
    <property type="evidence" value="ECO:0007669"/>
    <property type="project" value="TreeGrafter"/>
</dbReference>
<dbReference type="GO" id="GO:1990281">
    <property type="term" value="C:efflux pump complex"/>
    <property type="evidence" value="ECO:0007669"/>
    <property type="project" value="TreeGrafter"/>
</dbReference>
<keyword evidence="2" id="KW-0813">Transport</keyword>
<organism evidence="8">
    <name type="scientific">bioreactor metagenome</name>
    <dbReference type="NCBI Taxonomy" id="1076179"/>
    <lineage>
        <taxon>unclassified sequences</taxon>
        <taxon>metagenomes</taxon>
        <taxon>ecological metagenomes</taxon>
    </lineage>
</organism>
<feature type="coiled-coil region" evidence="7">
    <location>
        <begin position="239"/>
        <end position="293"/>
    </location>
</feature>
<reference evidence="8" key="1">
    <citation type="submission" date="2019-08" db="EMBL/GenBank/DDBJ databases">
        <authorList>
            <person name="Kucharzyk K."/>
            <person name="Murdoch R.W."/>
            <person name="Higgins S."/>
            <person name="Loffler F."/>
        </authorList>
    </citation>
    <scope>NUCLEOTIDE SEQUENCE</scope>
</reference>
<evidence type="ECO:0000256" key="4">
    <source>
        <dbReference type="ARBA" id="ARBA00022692"/>
    </source>
</evidence>
<evidence type="ECO:0000256" key="1">
    <source>
        <dbReference type="ARBA" id="ARBA00004442"/>
    </source>
</evidence>
<keyword evidence="4" id="KW-0812">Transmembrane</keyword>
<dbReference type="PANTHER" id="PTHR30026:SF20">
    <property type="entry name" value="OUTER MEMBRANE PROTEIN TOLC"/>
    <property type="match status" value="1"/>
</dbReference>